<evidence type="ECO:0000313" key="1">
    <source>
        <dbReference type="EMBL" id="AFL68749.1"/>
    </source>
</evidence>
<organism evidence="1 2">
    <name type="scientific">Sulfurospirillum barnesii (strain ATCC 700032 / DSM 10660 / SES-3)</name>
    <dbReference type="NCBI Taxonomy" id="760154"/>
    <lineage>
        <taxon>Bacteria</taxon>
        <taxon>Pseudomonadati</taxon>
        <taxon>Campylobacterota</taxon>
        <taxon>Epsilonproteobacteria</taxon>
        <taxon>Campylobacterales</taxon>
        <taxon>Sulfurospirillaceae</taxon>
        <taxon>Sulfurospirillum</taxon>
    </lineage>
</organism>
<dbReference type="RefSeq" id="WP_014769627.1">
    <property type="nucleotide sequence ID" value="NC_018002.1"/>
</dbReference>
<proteinExistence type="predicted"/>
<sequence length="140" mass="16136">MKKFLTILALITTLLADNPNDLDEIKEEDIPKILSIIKDGTKEYLPMMLDDYTTLVDIVCVQNAIEYRNRINSENEHVKIILKADKGTLIKTTFENNKSYLCSDPETKMLLSKGAIFVYVFYDLHDAELFKFSVQHKDCP</sequence>
<dbReference type="Gene3D" id="3.30.300.250">
    <property type="match status" value="1"/>
</dbReference>
<keyword evidence="2" id="KW-1185">Reference proteome</keyword>
<dbReference type="KEGG" id="sba:Sulba_1461"/>
<dbReference type="HOGENOM" id="CLU_1834144_0_0_7"/>
<dbReference type="Proteomes" id="UP000006176">
    <property type="component" value="Chromosome"/>
</dbReference>
<dbReference type="EMBL" id="CP003333">
    <property type="protein sequence ID" value="AFL68749.1"/>
    <property type="molecule type" value="Genomic_DNA"/>
</dbReference>
<dbReference type="AlphaFoldDB" id="I3XXS5"/>
<gene>
    <name evidence="1" type="ordered locus">Sulba_1461</name>
</gene>
<dbReference type="PATRIC" id="fig|760154.4.peg.1464"/>
<accession>I3XXS5</accession>
<reference evidence="1 2" key="1">
    <citation type="submission" date="2012-06" db="EMBL/GenBank/DDBJ databases">
        <title>Complete sequence of Sulfurospirillum barnesii SES-3.</title>
        <authorList>
            <consortium name="US DOE Joint Genome Institute"/>
            <person name="Lucas S."/>
            <person name="Han J."/>
            <person name="Lapidus A."/>
            <person name="Cheng J.-F."/>
            <person name="Goodwin L."/>
            <person name="Pitluck S."/>
            <person name="Peters L."/>
            <person name="Ovchinnikova G."/>
            <person name="Lu M."/>
            <person name="Detter J.C."/>
            <person name="Han C."/>
            <person name="Tapia R."/>
            <person name="Land M."/>
            <person name="Hauser L."/>
            <person name="Kyrpides N."/>
            <person name="Ivanova N."/>
            <person name="Pagani I."/>
            <person name="Stolz J."/>
            <person name="Arkin A."/>
            <person name="Dehal P."/>
            <person name="Oremland R."/>
            <person name="Saltikov C."/>
            <person name="Basu P."/>
            <person name="Hollibaugh J."/>
            <person name="Newman D."/>
            <person name="Stolyar S."/>
            <person name="Hazen T."/>
            <person name="Woyke T."/>
        </authorList>
    </citation>
    <scope>NUCLEOTIDE SEQUENCE [LARGE SCALE GENOMIC DNA]</scope>
    <source>
        <strain evidence="2">ATCC 700032 / DSM 10660 / SES-3</strain>
    </source>
</reference>
<evidence type="ECO:0000313" key="2">
    <source>
        <dbReference type="Proteomes" id="UP000006176"/>
    </source>
</evidence>
<protein>
    <submittedName>
        <fullName evidence="1">Uncharacterized protein</fullName>
    </submittedName>
</protein>
<name>I3XXS5_SULBS</name>
<dbReference type="OrthoDB" id="5339545at2"/>